<feature type="compositionally biased region" description="Basic and acidic residues" evidence="1">
    <location>
        <begin position="59"/>
        <end position="68"/>
    </location>
</feature>
<gene>
    <name evidence="3" type="ORF">AWB76_06880</name>
</gene>
<feature type="signal peptide" evidence="2">
    <location>
        <begin position="1"/>
        <end position="27"/>
    </location>
</feature>
<name>A0A158DH37_9BURK</name>
<evidence type="ECO:0008006" key="5">
    <source>
        <dbReference type="Google" id="ProtNLM"/>
    </source>
</evidence>
<feature type="compositionally biased region" description="Polar residues" evidence="1">
    <location>
        <begin position="32"/>
        <end position="42"/>
    </location>
</feature>
<dbReference type="RefSeq" id="WP_061164453.1">
    <property type="nucleotide sequence ID" value="NZ_FCOI02000040.1"/>
</dbReference>
<evidence type="ECO:0000313" key="4">
    <source>
        <dbReference type="Proteomes" id="UP000054624"/>
    </source>
</evidence>
<reference evidence="4" key="1">
    <citation type="submission" date="2016-01" db="EMBL/GenBank/DDBJ databases">
        <authorList>
            <person name="Peeters Charlotte."/>
        </authorList>
    </citation>
    <scope>NUCLEOTIDE SEQUENCE [LARGE SCALE GENOMIC DNA]</scope>
</reference>
<accession>A0A158DH37</accession>
<feature type="chain" id="PRO_5007624146" description="Purine nucleoside phosphorylase" evidence="2">
    <location>
        <begin position="28"/>
        <end position="100"/>
    </location>
</feature>
<evidence type="ECO:0000256" key="2">
    <source>
        <dbReference type="SAM" id="SignalP"/>
    </source>
</evidence>
<keyword evidence="4" id="KW-1185">Reference proteome</keyword>
<evidence type="ECO:0000256" key="1">
    <source>
        <dbReference type="SAM" id="MobiDB-lite"/>
    </source>
</evidence>
<organism evidence="3 4">
    <name type="scientific">Caballeronia temeraria</name>
    <dbReference type="NCBI Taxonomy" id="1777137"/>
    <lineage>
        <taxon>Bacteria</taxon>
        <taxon>Pseudomonadati</taxon>
        <taxon>Pseudomonadota</taxon>
        <taxon>Betaproteobacteria</taxon>
        <taxon>Burkholderiales</taxon>
        <taxon>Burkholderiaceae</taxon>
        <taxon>Caballeronia</taxon>
    </lineage>
</organism>
<dbReference type="OrthoDB" id="9133911at2"/>
<protein>
    <recommendedName>
        <fullName evidence="5">Purine nucleoside phosphorylase</fullName>
    </recommendedName>
</protein>
<dbReference type="Proteomes" id="UP000054624">
    <property type="component" value="Unassembled WGS sequence"/>
</dbReference>
<feature type="region of interest" description="Disordered" evidence="1">
    <location>
        <begin position="32"/>
        <end position="100"/>
    </location>
</feature>
<proteinExistence type="predicted"/>
<dbReference type="AlphaFoldDB" id="A0A158DH37"/>
<sequence>MKLRLSGIASTLIVAGLGASLVHLSYAQEAGPTNAQGDQASHGSKEQRKAARAQARAKKNAELKKLEDAGYNPSRGNDPHYPQDLQNAQKKVGKDRSASQ</sequence>
<dbReference type="EMBL" id="FCOI02000040">
    <property type="protein sequence ID" value="SAK93117.1"/>
    <property type="molecule type" value="Genomic_DNA"/>
</dbReference>
<keyword evidence="2" id="KW-0732">Signal</keyword>
<evidence type="ECO:0000313" key="3">
    <source>
        <dbReference type="EMBL" id="SAK93117.1"/>
    </source>
</evidence>